<keyword evidence="3 4" id="KW-0443">Lipid metabolism</keyword>
<dbReference type="SUPFAM" id="SSF51110">
    <property type="entry name" value="alpha-D-mannose-specific plant lectins"/>
    <property type="match status" value="2"/>
</dbReference>
<dbReference type="Proteomes" id="UP001501490">
    <property type="component" value="Unassembled WGS sequence"/>
</dbReference>
<evidence type="ECO:0000256" key="3">
    <source>
        <dbReference type="ARBA" id="ARBA00023098"/>
    </source>
</evidence>
<gene>
    <name evidence="8" type="ORF">GCM10022236_41860</name>
</gene>
<dbReference type="Pfam" id="PF01734">
    <property type="entry name" value="Patatin"/>
    <property type="match status" value="1"/>
</dbReference>
<proteinExistence type="predicted"/>
<dbReference type="InterPro" id="IPR036426">
    <property type="entry name" value="Bulb-type_lectin_dom_sf"/>
</dbReference>
<keyword evidence="5" id="KW-0175">Coiled coil</keyword>
<dbReference type="CDD" id="cd00028">
    <property type="entry name" value="B_lectin"/>
    <property type="match status" value="2"/>
</dbReference>
<dbReference type="InterPro" id="IPR002641">
    <property type="entry name" value="PNPLA_dom"/>
</dbReference>
<feature type="active site" description="Nucleophile" evidence="4">
    <location>
        <position position="38"/>
    </location>
</feature>
<keyword evidence="2 4" id="KW-0442">Lipid degradation</keyword>
<dbReference type="InterPro" id="IPR001480">
    <property type="entry name" value="Bulb-type_lectin_dom"/>
</dbReference>
<evidence type="ECO:0008006" key="10">
    <source>
        <dbReference type="Google" id="ProtNLM"/>
    </source>
</evidence>
<evidence type="ECO:0000313" key="8">
    <source>
        <dbReference type="EMBL" id="GAA3634900.1"/>
    </source>
</evidence>
<organism evidence="8 9">
    <name type="scientific">Microlunatus ginsengisoli</name>
    <dbReference type="NCBI Taxonomy" id="363863"/>
    <lineage>
        <taxon>Bacteria</taxon>
        <taxon>Bacillati</taxon>
        <taxon>Actinomycetota</taxon>
        <taxon>Actinomycetes</taxon>
        <taxon>Propionibacteriales</taxon>
        <taxon>Propionibacteriaceae</taxon>
        <taxon>Microlunatus</taxon>
    </lineage>
</organism>
<dbReference type="Gene3D" id="2.90.10.10">
    <property type="entry name" value="Bulb-type lectin domain"/>
    <property type="match status" value="4"/>
</dbReference>
<dbReference type="InterPro" id="IPR050301">
    <property type="entry name" value="NTE"/>
</dbReference>
<dbReference type="PROSITE" id="PS50927">
    <property type="entry name" value="BULB_LECTIN"/>
    <property type="match status" value="2"/>
</dbReference>
<reference evidence="9" key="1">
    <citation type="journal article" date="2019" name="Int. J. Syst. Evol. Microbiol.">
        <title>The Global Catalogue of Microorganisms (GCM) 10K type strain sequencing project: providing services to taxonomists for standard genome sequencing and annotation.</title>
        <authorList>
            <consortium name="The Broad Institute Genomics Platform"/>
            <consortium name="The Broad Institute Genome Sequencing Center for Infectious Disease"/>
            <person name="Wu L."/>
            <person name="Ma J."/>
        </authorList>
    </citation>
    <scope>NUCLEOTIDE SEQUENCE [LARGE SCALE GENOMIC DNA]</scope>
    <source>
        <strain evidence="9">JCM 16929</strain>
    </source>
</reference>
<feature type="domain" description="Bulb-type lectin" evidence="6">
    <location>
        <begin position="532"/>
        <end position="640"/>
    </location>
</feature>
<evidence type="ECO:0000256" key="2">
    <source>
        <dbReference type="ARBA" id="ARBA00022963"/>
    </source>
</evidence>
<dbReference type="PROSITE" id="PS51635">
    <property type="entry name" value="PNPLA"/>
    <property type="match status" value="1"/>
</dbReference>
<comment type="caution">
    <text evidence="4">Lacks conserved residue(s) required for the propagation of feature annotation.</text>
</comment>
<evidence type="ECO:0000256" key="5">
    <source>
        <dbReference type="SAM" id="Coils"/>
    </source>
</evidence>
<feature type="domain" description="PNPLA" evidence="7">
    <location>
        <begin position="5"/>
        <end position="337"/>
    </location>
</feature>
<feature type="short sequence motif" description="DGA/G" evidence="4">
    <location>
        <begin position="324"/>
        <end position="326"/>
    </location>
</feature>
<dbReference type="EMBL" id="BAABAB010000036">
    <property type="protein sequence ID" value="GAA3634900.1"/>
    <property type="molecule type" value="Genomic_DNA"/>
</dbReference>
<feature type="active site" description="Proton acceptor" evidence="4">
    <location>
        <position position="324"/>
    </location>
</feature>
<evidence type="ECO:0000256" key="4">
    <source>
        <dbReference type="PROSITE-ProRule" id="PRU01161"/>
    </source>
</evidence>
<keyword evidence="9" id="KW-1185">Reference proteome</keyword>
<dbReference type="Gene3D" id="3.40.1090.10">
    <property type="entry name" value="Cytosolic phospholipase A2 catalytic domain"/>
    <property type="match status" value="2"/>
</dbReference>
<keyword evidence="1 4" id="KW-0378">Hydrolase</keyword>
<dbReference type="PANTHER" id="PTHR14226:SF57">
    <property type="entry name" value="BLR7027 PROTEIN"/>
    <property type="match status" value="1"/>
</dbReference>
<feature type="short sequence motif" description="GXGXXG" evidence="4">
    <location>
        <begin position="9"/>
        <end position="14"/>
    </location>
</feature>
<feature type="domain" description="Bulb-type lectin" evidence="6">
    <location>
        <begin position="650"/>
        <end position="757"/>
    </location>
</feature>
<dbReference type="SUPFAM" id="SSF52151">
    <property type="entry name" value="FabD/lysophospholipase-like"/>
    <property type="match status" value="1"/>
</dbReference>
<name>A0ABP7ALN7_9ACTN</name>
<feature type="coiled-coil region" evidence="5">
    <location>
        <begin position="229"/>
        <end position="279"/>
    </location>
</feature>
<dbReference type="RefSeq" id="WP_344808240.1">
    <property type="nucleotide sequence ID" value="NZ_BAABAB010000036.1"/>
</dbReference>
<evidence type="ECO:0000256" key="1">
    <source>
        <dbReference type="ARBA" id="ARBA00022801"/>
    </source>
</evidence>
<evidence type="ECO:0000259" key="6">
    <source>
        <dbReference type="PROSITE" id="PS50927"/>
    </source>
</evidence>
<evidence type="ECO:0000259" key="7">
    <source>
        <dbReference type="PROSITE" id="PS51635"/>
    </source>
</evidence>
<dbReference type="PANTHER" id="PTHR14226">
    <property type="entry name" value="NEUROPATHY TARGET ESTERASE/SWISS CHEESE D.MELANOGASTER"/>
    <property type="match status" value="1"/>
</dbReference>
<protein>
    <recommendedName>
        <fullName evidence="10">D-mannose binding lectin</fullName>
    </recommendedName>
</protein>
<dbReference type="SMART" id="SM00108">
    <property type="entry name" value="B_lectin"/>
    <property type="match status" value="2"/>
</dbReference>
<sequence>MTDALSLSGGGAKGDFQVGALRHLYDRGIRPTIICSTSVGSINAIKLAEGDDPADPSRGLAGLERQWESLQVNGDMYVEEDWLRDPDMDSHVRAALTGRSHSLGITAPVGVDLRAWGSELGFLVGKLIDLWNLGGIGGFLWTSGVPLLKSLSVIANKARALYNIGPVRRRLETELKFDKIAGWAASGGRLRMGAVSLESGRLRYVTETGGVVERDGTPVMAPAPMRPACAAIQANINQIEQDIVDAQADLAAATTTSQRQALSSQIRRLQASRQTAIRNLRTCLSSQPPSTVALTVSLVDGVMASASIPGIFPPVTLADETYVDGGVRELLPVQMATDLGADTIYAISAFTFNVSPHGSYASARLAEIVARSVEEVMLNEIGLDDLRVQPRPGAATPTVHLIAPDVEIHDVTTIDPGLIKINRDYGWMRAADVLDGIDQASRRWALATEIAMLRRDIWDLENRRYGHESPTRLADGTPLPDPSLQGDIDTAKSGLGALLDQRSAAGGPLPSDIRGWTTTLELHPWAPPTAAGNTMRGGQGLQAGQSVTSSNGLYRFVYQTDGNLVLYGPGGAIWDSTTAGTPTGFCIMQTDGNLVIYGPGNAALWASNTDGNPGSELVVQDDGNVVIYRANGSAAWDTGTFLPMGPAPTGAGLAAGETLLPNGSITSPNGVYRLVYQVDGNLVLYGPAGPEWSSQTSGSRPGVCIMQTDGNLVVYEPGANPVWASNTDGNPGSGLAVQDDGNLVIYRPGGVPIWDIL</sequence>
<dbReference type="InterPro" id="IPR016035">
    <property type="entry name" value="Acyl_Trfase/lysoPLipase"/>
</dbReference>
<comment type="caution">
    <text evidence="8">The sequence shown here is derived from an EMBL/GenBank/DDBJ whole genome shotgun (WGS) entry which is preliminary data.</text>
</comment>
<accession>A0ABP7ALN7</accession>
<evidence type="ECO:0000313" key="9">
    <source>
        <dbReference type="Proteomes" id="UP001501490"/>
    </source>
</evidence>